<dbReference type="Gene3D" id="1.10.3470.10">
    <property type="entry name" value="ABC transporter involved in vitamin B12 uptake, BtuC"/>
    <property type="match status" value="1"/>
</dbReference>
<proteinExistence type="inferred from homology"/>
<evidence type="ECO:0000256" key="6">
    <source>
        <dbReference type="ARBA" id="ARBA00022989"/>
    </source>
</evidence>
<dbReference type="PANTHER" id="PTHR30472:SF58">
    <property type="entry name" value="IRON(3+)-HYDROXAMATE IMPORT SYSTEM PERMEASE PROTEIN FHUB"/>
    <property type="match status" value="1"/>
</dbReference>
<dbReference type="Proteomes" id="UP000017131">
    <property type="component" value="Unassembled WGS sequence"/>
</dbReference>
<dbReference type="RefSeq" id="WP_002481431.1">
    <property type="nucleotide sequence ID" value="NZ_AXDY01000004.1"/>
</dbReference>
<evidence type="ECO:0000313" key="9">
    <source>
        <dbReference type="EMBL" id="ERS93758.1"/>
    </source>
</evidence>
<comment type="caution">
    <text evidence="9">The sequence shown here is derived from an EMBL/GenBank/DDBJ whole genome shotgun (WGS) entry which is preliminary data.</text>
</comment>
<evidence type="ECO:0000313" key="10">
    <source>
        <dbReference type="Proteomes" id="UP000017131"/>
    </source>
</evidence>
<dbReference type="InterPro" id="IPR037294">
    <property type="entry name" value="ABC_BtuC-like"/>
</dbReference>
<accession>A0ABN0PDY4</accession>
<keyword evidence="4" id="KW-1003">Cell membrane</keyword>
<feature type="transmembrane region" description="Helical" evidence="8">
    <location>
        <begin position="246"/>
        <end position="270"/>
    </location>
</feature>
<dbReference type="CDD" id="cd06550">
    <property type="entry name" value="TM_ABC_iron-siderophores_like"/>
    <property type="match status" value="1"/>
</dbReference>
<feature type="transmembrane region" description="Helical" evidence="8">
    <location>
        <begin position="99"/>
        <end position="117"/>
    </location>
</feature>
<comment type="similarity">
    <text evidence="2">Belongs to the binding-protein-dependent transport system permease family. FecCD subfamily.</text>
</comment>
<dbReference type="InterPro" id="IPR000522">
    <property type="entry name" value="ABC_transptr_permease_BtuC"/>
</dbReference>
<dbReference type="SUPFAM" id="SSF81345">
    <property type="entry name" value="ABC transporter involved in vitamin B12 uptake, BtuC"/>
    <property type="match status" value="1"/>
</dbReference>
<evidence type="ECO:0000256" key="8">
    <source>
        <dbReference type="SAM" id="Phobius"/>
    </source>
</evidence>
<keyword evidence="5 8" id="KW-0812">Transmembrane</keyword>
<dbReference type="GeneID" id="77332450"/>
<keyword evidence="10" id="KW-1185">Reference proteome</keyword>
<evidence type="ECO:0000256" key="5">
    <source>
        <dbReference type="ARBA" id="ARBA00022692"/>
    </source>
</evidence>
<evidence type="ECO:0000256" key="1">
    <source>
        <dbReference type="ARBA" id="ARBA00004651"/>
    </source>
</evidence>
<evidence type="ECO:0000256" key="7">
    <source>
        <dbReference type="ARBA" id="ARBA00023136"/>
    </source>
</evidence>
<comment type="subcellular location">
    <subcellularLocation>
        <location evidence="1">Cell membrane</location>
        <topology evidence="1">Multi-pass membrane protein</topology>
    </subcellularLocation>
</comment>
<evidence type="ECO:0000256" key="2">
    <source>
        <dbReference type="ARBA" id="ARBA00007935"/>
    </source>
</evidence>
<dbReference type="EMBL" id="AXDY01000004">
    <property type="protein sequence ID" value="ERS93758.1"/>
    <property type="molecule type" value="Genomic_DNA"/>
</dbReference>
<feature type="transmembrane region" description="Helical" evidence="8">
    <location>
        <begin position="12"/>
        <end position="34"/>
    </location>
</feature>
<keyword evidence="7 8" id="KW-0472">Membrane</keyword>
<dbReference type="Pfam" id="PF01032">
    <property type="entry name" value="FecCD"/>
    <property type="match status" value="1"/>
</dbReference>
<feature type="transmembrane region" description="Helical" evidence="8">
    <location>
        <begin position="310"/>
        <end position="328"/>
    </location>
</feature>
<feature type="transmembrane region" description="Helical" evidence="8">
    <location>
        <begin position="70"/>
        <end position="87"/>
    </location>
</feature>
<feature type="transmembrane region" description="Helical" evidence="8">
    <location>
        <begin position="123"/>
        <end position="144"/>
    </location>
</feature>
<feature type="transmembrane region" description="Helical" evidence="8">
    <location>
        <begin position="282"/>
        <end position="304"/>
    </location>
</feature>
<evidence type="ECO:0000256" key="3">
    <source>
        <dbReference type="ARBA" id="ARBA00022448"/>
    </source>
</evidence>
<organism evidence="9 10">
    <name type="scientific">Staphylococcus simulans UMC-CNS-990</name>
    <dbReference type="NCBI Taxonomy" id="1405498"/>
    <lineage>
        <taxon>Bacteria</taxon>
        <taxon>Bacillati</taxon>
        <taxon>Bacillota</taxon>
        <taxon>Bacilli</taxon>
        <taxon>Bacillales</taxon>
        <taxon>Staphylococcaceae</taxon>
        <taxon>Staphylococcus</taxon>
    </lineage>
</organism>
<keyword evidence="6 8" id="KW-1133">Transmembrane helix</keyword>
<feature type="transmembrane region" description="Helical" evidence="8">
    <location>
        <begin position="156"/>
        <end position="178"/>
    </location>
</feature>
<sequence>MSDKERKEKYPRFILLLLLSCVMLGTMLVLSILYGDAPIRLGTIYEAVFHYNPMNEQHNIISEIRIPRDLGAILVGMALAVAGAVVQGVTKNGLADPSLIGLNAGASFMLALTYAFVPQASFSLLMLAGFIGSILGGTIVLMMGRSRTDGFNPIRIILAGAAVSAFLTALSQGIALTFKLNQDINFWSMGGVSGTTWVQLKWSTPVILVTIVLLILLSRQLTILNLGESLAKGLGQNVRVIRTISLILTMLLAGVAVAMVGQIAFVGLIVPHIVRFLIGTDYAKVIPLTAVLGAFLVLLADTVARMLGDAPVGAIVSFIGVPYFIYLIRKGGRSI</sequence>
<gene>
    <name evidence="9" type="ORF">SSIM_06050</name>
</gene>
<name>A0ABN0PDY4_STASI</name>
<evidence type="ECO:0000256" key="4">
    <source>
        <dbReference type="ARBA" id="ARBA00022475"/>
    </source>
</evidence>
<dbReference type="PANTHER" id="PTHR30472">
    <property type="entry name" value="FERRIC ENTEROBACTIN TRANSPORT SYSTEM PERMEASE PROTEIN"/>
    <property type="match status" value="1"/>
</dbReference>
<keyword evidence="3" id="KW-0813">Transport</keyword>
<protein>
    <submittedName>
        <fullName evidence="9">Ferrichrome ABC transporter permease</fullName>
    </submittedName>
</protein>
<reference evidence="9 10" key="1">
    <citation type="journal article" date="2013" name="Genome Announc.">
        <title>Draft Genome Sequence of Staphylococcus simulans UMC-CNS-990, Isolated from a Case of Chronic Bovine Mastitis.</title>
        <authorList>
            <person name="Calcutt M.J."/>
            <person name="Foecking M.F."/>
            <person name="Hsieh H.Y."/>
            <person name="Perry J."/>
            <person name="Stewart G.C."/>
            <person name="Middleton J.R."/>
        </authorList>
    </citation>
    <scope>NUCLEOTIDE SEQUENCE [LARGE SCALE GENOMIC DNA]</scope>
    <source>
        <strain evidence="9 10">UMC-CNS-990</strain>
    </source>
</reference>